<keyword evidence="5" id="KW-1185">Reference proteome</keyword>
<dbReference type="GO" id="GO:0008483">
    <property type="term" value="F:transaminase activity"/>
    <property type="evidence" value="ECO:0007669"/>
    <property type="project" value="UniProtKB-KW"/>
</dbReference>
<dbReference type="Gene3D" id="3.90.1150.10">
    <property type="entry name" value="Aspartate Aminotransferase, domain 1"/>
    <property type="match status" value="1"/>
</dbReference>
<evidence type="ECO:0000256" key="1">
    <source>
        <dbReference type="ARBA" id="ARBA00022898"/>
    </source>
</evidence>
<dbReference type="InterPro" id="IPR015421">
    <property type="entry name" value="PyrdxlP-dep_Trfase_major"/>
</dbReference>
<dbReference type="InterPro" id="IPR015424">
    <property type="entry name" value="PyrdxlP-dep_Trfase"/>
</dbReference>
<feature type="domain" description="Aminotransferase class V" evidence="3">
    <location>
        <begin position="97"/>
        <end position="414"/>
    </location>
</feature>
<dbReference type="Gene3D" id="3.40.640.10">
    <property type="entry name" value="Type I PLP-dependent aspartate aminotransferase-like (Major domain)"/>
    <property type="match status" value="1"/>
</dbReference>
<dbReference type="PANTHER" id="PTHR43092">
    <property type="entry name" value="L-CYSTEINE DESULFHYDRASE"/>
    <property type="match status" value="1"/>
</dbReference>
<dbReference type="InterPro" id="IPR006311">
    <property type="entry name" value="TAT_signal"/>
</dbReference>
<feature type="chain" id="PRO_5046999894" evidence="2">
    <location>
        <begin position="29"/>
        <end position="425"/>
    </location>
</feature>
<dbReference type="PROSITE" id="PS51318">
    <property type="entry name" value="TAT"/>
    <property type="match status" value="1"/>
</dbReference>
<keyword evidence="1" id="KW-0663">Pyridoxal phosphate</keyword>
<accession>A0ABZ2D8N1</accession>
<dbReference type="InterPro" id="IPR015422">
    <property type="entry name" value="PyrdxlP-dep_Trfase_small"/>
</dbReference>
<keyword evidence="4" id="KW-0032">Aminotransferase</keyword>
<evidence type="ECO:0000256" key="2">
    <source>
        <dbReference type="SAM" id="SignalP"/>
    </source>
</evidence>
<evidence type="ECO:0000313" key="4">
    <source>
        <dbReference type="EMBL" id="WWA46695.1"/>
    </source>
</evidence>
<gene>
    <name evidence="4" type="ORF">V5F89_10465</name>
</gene>
<evidence type="ECO:0000313" key="5">
    <source>
        <dbReference type="Proteomes" id="UP001335183"/>
    </source>
</evidence>
<dbReference type="EMBL" id="CP144918">
    <property type="protein sequence ID" value="WWA46695.1"/>
    <property type="molecule type" value="Genomic_DNA"/>
</dbReference>
<evidence type="ECO:0000259" key="3">
    <source>
        <dbReference type="Pfam" id="PF00266"/>
    </source>
</evidence>
<dbReference type="RefSeq" id="WP_338445592.1">
    <property type="nucleotide sequence ID" value="NZ_CP144918.1"/>
</dbReference>
<dbReference type="SUPFAM" id="SSF53383">
    <property type="entry name" value="PLP-dependent transferases"/>
    <property type="match status" value="1"/>
</dbReference>
<keyword evidence="4" id="KW-0808">Transferase</keyword>
<sequence>MTSIDRRKWMQGAAASAILAAAPNRVSAGSAAAADLSLAHDEAYWAGVAAQYDVTDDVVQLENGNWGIMPRPVLAAYRRLVERVNRENSFYARRGMGGDLAAVRDRTARFLNVDAEEIVFTRNATEALKALIGGYNRIRPGEAALYADLDYGSIQASLVAAMERRGAHTIKIALPEPATHDNVIAAYSEALDRHPEIRLVLLTHISHRSGLMIPVREIATIARTRGVDVIVDAAHSLGQVDFTIPDLEADFVGLNLHKWIGAPLGVGAAYIRRGRVSAIDPDIADENKDSGTIASRVHTGTVDFAALLTVPEALSFQERIGSRLRQARLRALRDGWVEKVRENPRIQVLTPDDDRMHGGITSFRLAGKASVEDNVALAARLLSEFGIFTVHRTGLASGACVRVTPALFNSMDDVRTLAAALNTIA</sequence>
<protein>
    <submittedName>
        <fullName evidence="4">Aminotransferase class V-fold PLP-dependent enzyme</fullName>
    </submittedName>
</protein>
<keyword evidence="2" id="KW-0732">Signal</keyword>
<feature type="signal peptide" evidence="2">
    <location>
        <begin position="1"/>
        <end position="28"/>
    </location>
</feature>
<dbReference type="InterPro" id="IPR000192">
    <property type="entry name" value="Aminotrans_V_dom"/>
</dbReference>
<name>A0ABZ2D8N1_9SPHN</name>
<proteinExistence type="predicted"/>
<reference evidence="4 5" key="1">
    <citation type="submission" date="2024-02" db="EMBL/GenBank/DDBJ databases">
        <title>The whole genome sequence of five bacterial samples isolated from Abu Dhabi Sabkha-shore region.</title>
        <authorList>
            <person name="Sudalaimuthuasari N."/>
            <person name="Sarfraz B."/>
            <person name="Tuyisabe J.D."/>
            <person name="Mugisha Ntwali L.D.M."/>
            <person name="Ali A.I.A.A."/>
            <person name="Almansoori S.Z.A."/>
            <person name="Alajami H.S.A."/>
            <person name="Almeqbaali A.A.S."/>
            <person name="Kundu B."/>
            <person name="Saeed E.E."/>
            <person name="Sukumarinath V."/>
            <person name="Mishra A.K."/>
            <person name="Hazzouri K.M."/>
            <person name="Almaskari R."/>
            <person name="Sharma A.K."/>
            <person name="Amiri K.M.A."/>
        </authorList>
    </citation>
    <scope>NUCLEOTIDE SEQUENCE [LARGE SCALE GENOMIC DNA]</scope>
    <source>
        <strain evidence="5">kcgeb_sd</strain>
    </source>
</reference>
<dbReference type="Pfam" id="PF00266">
    <property type="entry name" value="Aminotran_5"/>
    <property type="match status" value="1"/>
</dbReference>
<dbReference type="PANTHER" id="PTHR43092:SF6">
    <property type="entry name" value="BLR1280 PROTEIN"/>
    <property type="match status" value="1"/>
</dbReference>
<dbReference type="Proteomes" id="UP001335183">
    <property type="component" value="Chromosome"/>
</dbReference>
<organism evidence="4 5">
    <name type="scientific">Pelagerythrobacter marensis</name>
    <dbReference type="NCBI Taxonomy" id="543877"/>
    <lineage>
        <taxon>Bacteria</taxon>
        <taxon>Pseudomonadati</taxon>
        <taxon>Pseudomonadota</taxon>
        <taxon>Alphaproteobacteria</taxon>
        <taxon>Sphingomonadales</taxon>
        <taxon>Erythrobacteraceae</taxon>
        <taxon>Pelagerythrobacter</taxon>
    </lineage>
</organism>